<evidence type="ECO:0000256" key="3">
    <source>
        <dbReference type="ARBA" id="ARBA00023125"/>
    </source>
</evidence>
<dbReference type="Pfam" id="PF00440">
    <property type="entry name" value="TetR_N"/>
    <property type="match status" value="1"/>
</dbReference>
<keyword evidence="3 5" id="KW-0238">DNA-binding</keyword>
<evidence type="ECO:0000256" key="4">
    <source>
        <dbReference type="ARBA" id="ARBA00023163"/>
    </source>
</evidence>
<dbReference type="OrthoDB" id="2356263at2"/>
<dbReference type="PRINTS" id="PR00455">
    <property type="entry name" value="HTHTETR"/>
</dbReference>
<dbReference type="InterPro" id="IPR036271">
    <property type="entry name" value="Tet_transcr_reg_TetR-rel_C_sf"/>
</dbReference>
<reference evidence="7 8" key="1">
    <citation type="submission" date="2017-04" db="EMBL/GenBank/DDBJ databases">
        <title>Whole Genome Sequence of 1,4-Dioxane Degrading Bacterium Mycobacterium dioxanotrophicus PH-06.</title>
        <authorList>
            <person name="He Y."/>
        </authorList>
    </citation>
    <scope>NUCLEOTIDE SEQUENCE [LARGE SCALE GENOMIC DNA]</scope>
    <source>
        <strain evidence="7 8">PH-06</strain>
    </source>
</reference>
<gene>
    <name evidence="7" type="ORF">BTO20_32720</name>
</gene>
<dbReference type="GO" id="GO:0000976">
    <property type="term" value="F:transcription cis-regulatory region binding"/>
    <property type="evidence" value="ECO:0007669"/>
    <property type="project" value="TreeGrafter"/>
</dbReference>
<proteinExistence type="predicted"/>
<dbReference type="KEGG" id="mdx:BTO20_32720"/>
<dbReference type="Pfam" id="PF13977">
    <property type="entry name" value="TetR_C_6"/>
    <property type="match status" value="1"/>
</dbReference>
<dbReference type="GO" id="GO:0003700">
    <property type="term" value="F:DNA-binding transcription factor activity"/>
    <property type="evidence" value="ECO:0007669"/>
    <property type="project" value="TreeGrafter"/>
</dbReference>
<keyword evidence="2" id="KW-0805">Transcription regulation</keyword>
<organism evidence="7 8">
    <name type="scientific">Mycobacterium dioxanotrophicus</name>
    <dbReference type="NCBI Taxonomy" id="482462"/>
    <lineage>
        <taxon>Bacteria</taxon>
        <taxon>Bacillati</taxon>
        <taxon>Actinomycetota</taxon>
        <taxon>Actinomycetes</taxon>
        <taxon>Mycobacteriales</taxon>
        <taxon>Mycobacteriaceae</taxon>
        <taxon>Mycobacterium</taxon>
    </lineage>
</organism>
<dbReference type="Proteomes" id="UP000195331">
    <property type="component" value="Chromosome"/>
</dbReference>
<feature type="DNA-binding region" description="H-T-H motif" evidence="5">
    <location>
        <begin position="84"/>
        <end position="103"/>
    </location>
</feature>
<evidence type="ECO:0000256" key="5">
    <source>
        <dbReference type="PROSITE-ProRule" id="PRU00335"/>
    </source>
</evidence>
<dbReference type="AlphaFoldDB" id="A0A1Y0CCE8"/>
<dbReference type="InterPro" id="IPR039538">
    <property type="entry name" value="BetI_C"/>
</dbReference>
<dbReference type="PANTHER" id="PTHR30055:SF200">
    <property type="entry name" value="HTH-TYPE TRANSCRIPTIONAL REPRESSOR BDCR"/>
    <property type="match status" value="1"/>
</dbReference>
<name>A0A1Y0CCE8_9MYCO</name>
<accession>A0A1Y0CCE8</accession>
<dbReference type="PROSITE" id="PS50977">
    <property type="entry name" value="HTH_TETR_2"/>
    <property type="match status" value="1"/>
</dbReference>
<evidence type="ECO:0000256" key="2">
    <source>
        <dbReference type="ARBA" id="ARBA00023015"/>
    </source>
</evidence>
<dbReference type="InterPro" id="IPR050109">
    <property type="entry name" value="HTH-type_TetR-like_transc_reg"/>
</dbReference>
<dbReference type="SUPFAM" id="SSF48498">
    <property type="entry name" value="Tetracyclin repressor-like, C-terminal domain"/>
    <property type="match status" value="1"/>
</dbReference>
<keyword evidence="8" id="KW-1185">Reference proteome</keyword>
<keyword evidence="1" id="KW-0678">Repressor</keyword>
<dbReference type="SUPFAM" id="SSF46689">
    <property type="entry name" value="Homeodomain-like"/>
    <property type="match status" value="1"/>
</dbReference>
<dbReference type="InterPro" id="IPR009057">
    <property type="entry name" value="Homeodomain-like_sf"/>
</dbReference>
<keyword evidence="4" id="KW-0804">Transcription</keyword>
<evidence type="ECO:0000313" key="8">
    <source>
        <dbReference type="Proteomes" id="UP000195331"/>
    </source>
</evidence>
<dbReference type="Gene3D" id="1.10.357.10">
    <property type="entry name" value="Tetracycline Repressor, domain 2"/>
    <property type="match status" value="1"/>
</dbReference>
<evidence type="ECO:0000256" key="1">
    <source>
        <dbReference type="ARBA" id="ARBA00022491"/>
    </source>
</evidence>
<dbReference type="EMBL" id="CP020809">
    <property type="protein sequence ID" value="ART72696.1"/>
    <property type="molecule type" value="Genomic_DNA"/>
</dbReference>
<protein>
    <recommendedName>
        <fullName evidence="6">HTH tetR-type domain-containing protein</fullName>
    </recommendedName>
</protein>
<evidence type="ECO:0000259" key="6">
    <source>
        <dbReference type="PROSITE" id="PS50977"/>
    </source>
</evidence>
<evidence type="ECO:0000313" key="7">
    <source>
        <dbReference type="EMBL" id="ART72696.1"/>
    </source>
</evidence>
<sequence length="255" mass="28013">MHVQVDRARERPITTDCSISKQEDCAARVTICQGRERHHCATCADEAGYGADVVRSQKQSPGRADDIVATTIEFITENGVGQLRTVDIAKRLGVSTGLIFYHFETLANLVEHAFAVAAERDLTQLRNTLDSVANESVLDRLRAVLRHYGPTGNALGWRLWIESWSAGLHDENLRKVVKNMDSQWRQTVAMLIAEGVGSGEFHTPDPHGAAWRLTLLLDGLAVQSVALGGAVTTEEIHRWTEDALRNELGLPAPSA</sequence>
<feature type="domain" description="HTH tetR-type" evidence="6">
    <location>
        <begin position="61"/>
        <end position="121"/>
    </location>
</feature>
<dbReference type="InterPro" id="IPR001647">
    <property type="entry name" value="HTH_TetR"/>
</dbReference>
<dbReference type="PANTHER" id="PTHR30055">
    <property type="entry name" value="HTH-TYPE TRANSCRIPTIONAL REGULATOR RUTR"/>
    <property type="match status" value="1"/>
</dbReference>